<feature type="transmembrane region" description="Helical" evidence="1">
    <location>
        <begin position="248"/>
        <end position="271"/>
    </location>
</feature>
<sequence>MSEDIGLRLGIVPLRPLSVPDLLRGALDAVRRHPGALLGIGFAVAVVGELAARLAVLLAFGGDPAGLDLTGHPGSAFPPFAASLLRTAAFGLVGIVLAAVVNTVVPRAVFGHTTRASAALRAGSPSMPALLGVAVLTGLLVGLAAGMAALGALAVAISPLGLVLALPPLGLMLYLSVVLLLAPPVAVVERLGPVAALRRSRELVHDGAGGWWRVFGVALIASLVGLALKVAVYSVFDAISGGTAFADALGAILVGTLVTPWTLALHALLYVDARYRVEGSEGLWRAAG</sequence>
<dbReference type="RefSeq" id="WP_378249178.1">
    <property type="nucleotide sequence ID" value="NZ_JBHSKF010000010.1"/>
</dbReference>
<gene>
    <name evidence="2" type="ORF">ACFPM7_19965</name>
</gene>
<protein>
    <recommendedName>
        <fullName evidence="4">Glycerophosphoryl diester phosphodiesterase membrane domain-containing protein</fullName>
    </recommendedName>
</protein>
<keyword evidence="3" id="KW-1185">Reference proteome</keyword>
<feature type="transmembrane region" description="Helical" evidence="1">
    <location>
        <begin position="169"/>
        <end position="189"/>
    </location>
</feature>
<comment type="caution">
    <text evidence="2">The sequence shown here is derived from an EMBL/GenBank/DDBJ whole genome shotgun (WGS) entry which is preliminary data.</text>
</comment>
<reference evidence="3" key="1">
    <citation type="journal article" date="2019" name="Int. J. Syst. Evol. Microbiol.">
        <title>The Global Catalogue of Microorganisms (GCM) 10K type strain sequencing project: providing services to taxonomists for standard genome sequencing and annotation.</title>
        <authorList>
            <consortium name="The Broad Institute Genomics Platform"/>
            <consortium name="The Broad Institute Genome Sequencing Center for Infectious Disease"/>
            <person name="Wu L."/>
            <person name="Ma J."/>
        </authorList>
    </citation>
    <scope>NUCLEOTIDE SEQUENCE [LARGE SCALE GENOMIC DNA]</scope>
    <source>
        <strain evidence="3">CCUG 59778</strain>
    </source>
</reference>
<keyword evidence="1" id="KW-0812">Transmembrane</keyword>
<evidence type="ECO:0008006" key="4">
    <source>
        <dbReference type="Google" id="ProtNLM"/>
    </source>
</evidence>
<proteinExistence type="predicted"/>
<keyword evidence="1" id="KW-0472">Membrane</keyword>
<evidence type="ECO:0000313" key="3">
    <source>
        <dbReference type="Proteomes" id="UP001596157"/>
    </source>
</evidence>
<feature type="transmembrane region" description="Helical" evidence="1">
    <location>
        <begin position="129"/>
        <end position="157"/>
    </location>
</feature>
<evidence type="ECO:0000256" key="1">
    <source>
        <dbReference type="SAM" id="Phobius"/>
    </source>
</evidence>
<name>A0ABW0ET86_9PSEU</name>
<feature type="transmembrane region" description="Helical" evidence="1">
    <location>
        <begin position="80"/>
        <end position="105"/>
    </location>
</feature>
<feature type="transmembrane region" description="Helical" evidence="1">
    <location>
        <begin position="36"/>
        <end position="60"/>
    </location>
</feature>
<accession>A0ABW0ET86</accession>
<dbReference type="Proteomes" id="UP001596157">
    <property type="component" value="Unassembled WGS sequence"/>
</dbReference>
<feature type="transmembrane region" description="Helical" evidence="1">
    <location>
        <begin position="210"/>
        <end position="236"/>
    </location>
</feature>
<keyword evidence="1" id="KW-1133">Transmembrane helix</keyword>
<dbReference type="EMBL" id="JBHSKF010000010">
    <property type="protein sequence ID" value="MFC5289334.1"/>
    <property type="molecule type" value="Genomic_DNA"/>
</dbReference>
<evidence type="ECO:0000313" key="2">
    <source>
        <dbReference type="EMBL" id="MFC5289334.1"/>
    </source>
</evidence>
<organism evidence="2 3">
    <name type="scientific">Actinokineospora guangxiensis</name>
    <dbReference type="NCBI Taxonomy" id="1490288"/>
    <lineage>
        <taxon>Bacteria</taxon>
        <taxon>Bacillati</taxon>
        <taxon>Actinomycetota</taxon>
        <taxon>Actinomycetes</taxon>
        <taxon>Pseudonocardiales</taxon>
        <taxon>Pseudonocardiaceae</taxon>
        <taxon>Actinokineospora</taxon>
    </lineage>
</organism>